<protein>
    <recommendedName>
        <fullName evidence="3">Shikimate kinase</fullName>
    </recommendedName>
</protein>
<dbReference type="EMBL" id="BMMZ01000002">
    <property type="protein sequence ID" value="GGL55675.1"/>
    <property type="molecule type" value="Genomic_DNA"/>
</dbReference>
<evidence type="ECO:0008006" key="3">
    <source>
        <dbReference type="Google" id="ProtNLM"/>
    </source>
</evidence>
<gene>
    <name evidence="1" type="ORF">GCM10011575_12570</name>
</gene>
<sequence length="156" mass="17224">MSADASCRVLVTGLSGVGKSSVLAALAGRGYRVADTDYDELSLFDESGDWVWNVDRIRRLLECNEQIVIGGTASNMSELLPRFDRVILLSAPAEVMIERLATRTNNPYGSSTDQQAEAVAYKQSVEPLLRRMATIEIDTRAPLHEVVARILDQLRN</sequence>
<dbReference type="AlphaFoldDB" id="A0A917S5B3"/>
<name>A0A917S5B3_9ACTN</name>
<evidence type="ECO:0000313" key="1">
    <source>
        <dbReference type="EMBL" id="GGL55675.1"/>
    </source>
</evidence>
<comment type="caution">
    <text evidence="1">The sequence shown here is derived from an EMBL/GenBank/DDBJ whole genome shotgun (WGS) entry which is preliminary data.</text>
</comment>
<keyword evidence="2" id="KW-1185">Reference proteome</keyword>
<evidence type="ECO:0000313" key="2">
    <source>
        <dbReference type="Proteomes" id="UP000613840"/>
    </source>
</evidence>
<reference evidence="1" key="2">
    <citation type="submission" date="2020-09" db="EMBL/GenBank/DDBJ databases">
        <authorList>
            <person name="Sun Q."/>
            <person name="Zhou Y."/>
        </authorList>
    </citation>
    <scope>NUCLEOTIDE SEQUENCE</scope>
    <source>
        <strain evidence="1">CGMCC 4.7306</strain>
    </source>
</reference>
<dbReference type="InterPro" id="IPR027417">
    <property type="entry name" value="P-loop_NTPase"/>
</dbReference>
<dbReference type="RefSeq" id="WP_188894287.1">
    <property type="nucleotide sequence ID" value="NZ_BMMZ01000002.1"/>
</dbReference>
<reference evidence="1" key="1">
    <citation type="journal article" date="2014" name="Int. J. Syst. Evol. Microbiol.">
        <title>Complete genome sequence of Corynebacterium casei LMG S-19264T (=DSM 44701T), isolated from a smear-ripened cheese.</title>
        <authorList>
            <consortium name="US DOE Joint Genome Institute (JGI-PGF)"/>
            <person name="Walter F."/>
            <person name="Albersmeier A."/>
            <person name="Kalinowski J."/>
            <person name="Ruckert C."/>
        </authorList>
    </citation>
    <scope>NUCLEOTIDE SEQUENCE</scope>
    <source>
        <strain evidence="1">CGMCC 4.7306</strain>
    </source>
</reference>
<accession>A0A917S5B3</accession>
<dbReference type="Gene3D" id="3.40.50.300">
    <property type="entry name" value="P-loop containing nucleotide triphosphate hydrolases"/>
    <property type="match status" value="1"/>
</dbReference>
<dbReference type="Pfam" id="PF13238">
    <property type="entry name" value="AAA_18"/>
    <property type="match status" value="1"/>
</dbReference>
<organism evidence="1 2">
    <name type="scientific">Microlunatus endophyticus</name>
    <dbReference type="NCBI Taxonomy" id="1716077"/>
    <lineage>
        <taxon>Bacteria</taxon>
        <taxon>Bacillati</taxon>
        <taxon>Actinomycetota</taxon>
        <taxon>Actinomycetes</taxon>
        <taxon>Propionibacteriales</taxon>
        <taxon>Propionibacteriaceae</taxon>
        <taxon>Microlunatus</taxon>
    </lineage>
</organism>
<dbReference type="SUPFAM" id="SSF52540">
    <property type="entry name" value="P-loop containing nucleoside triphosphate hydrolases"/>
    <property type="match status" value="1"/>
</dbReference>
<dbReference type="Proteomes" id="UP000613840">
    <property type="component" value="Unassembled WGS sequence"/>
</dbReference>
<proteinExistence type="predicted"/>